<accession>G0W5W0</accession>
<evidence type="ECO:0000313" key="3">
    <source>
        <dbReference type="EMBL" id="CCD23171.1"/>
    </source>
</evidence>
<dbReference type="GeneID" id="11497840"/>
<feature type="transmembrane region" description="Helical" evidence="2">
    <location>
        <begin position="126"/>
        <end position="146"/>
    </location>
</feature>
<dbReference type="HOGENOM" id="CLU_039013_3_0_1"/>
<dbReference type="PANTHER" id="PTHR18640">
    <property type="entry name" value="SOLUTE CARRIER FAMILY 10 MEMBER 7"/>
    <property type="match status" value="1"/>
</dbReference>
<dbReference type="GO" id="GO:0051481">
    <property type="term" value="P:negative regulation of cytosolic calcium ion concentration"/>
    <property type="evidence" value="ECO:0007669"/>
    <property type="project" value="EnsemblFungi"/>
</dbReference>
<feature type="region of interest" description="Disordered" evidence="1">
    <location>
        <begin position="436"/>
        <end position="487"/>
    </location>
</feature>
<dbReference type="OMA" id="LPIMIYH"/>
<evidence type="ECO:0000256" key="1">
    <source>
        <dbReference type="SAM" id="MobiDB-lite"/>
    </source>
</evidence>
<feature type="compositionally biased region" description="Polar residues" evidence="1">
    <location>
        <begin position="476"/>
        <end position="487"/>
    </location>
</feature>
<reference evidence="3 4" key="1">
    <citation type="journal article" date="2011" name="Proc. Natl. Acad. Sci. U.S.A.">
        <title>Evolutionary erosion of yeast sex chromosomes by mating-type switching accidents.</title>
        <authorList>
            <person name="Gordon J.L."/>
            <person name="Armisen D."/>
            <person name="Proux-Wera E."/>
            <person name="Oheigeartaigh S.S."/>
            <person name="Byrne K.P."/>
            <person name="Wolfe K.H."/>
        </authorList>
    </citation>
    <scope>NUCLEOTIDE SEQUENCE [LARGE SCALE GENOMIC DNA]</scope>
    <source>
        <strain evidence="4">ATCC 10597 / BCRC 20456 / CBS 421 / NBRC 0211 / NRRL Y-12639</strain>
    </source>
</reference>
<feature type="region of interest" description="Disordered" evidence="1">
    <location>
        <begin position="400"/>
        <end position="423"/>
    </location>
</feature>
<feature type="transmembrane region" description="Helical" evidence="2">
    <location>
        <begin position="269"/>
        <end position="296"/>
    </location>
</feature>
<name>G0W5W0_NAUDC</name>
<feature type="transmembrane region" description="Helical" evidence="2">
    <location>
        <begin position="62"/>
        <end position="78"/>
    </location>
</feature>
<dbReference type="GO" id="GO:0005886">
    <property type="term" value="C:plasma membrane"/>
    <property type="evidence" value="ECO:0007669"/>
    <property type="project" value="EnsemblFungi"/>
</dbReference>
<sequence length="487" mass="54919">MKPKMLSILENNKNFKIFWNHKITNYLKAQWFFYCLAIFIVIARFAPNFAKDGGLIKGQYSIGYGCVAWIFLQSGLSMKTKKLMANMSNWRAHLIILMLSFLITSSIAYGLCCAIKAANDKKIDDWVLIGIILTTTCPTTVASNVIMTTNAGGNDLLCVCEVFIGNLLGAFITPALVQLYTGRAPFQYGNPATGDGIGALYGRVMKQVGLSVFLPLFVGQVIQNVFSKITEKYLAFLKKYHLKIGSYMLLLIMFSTFSTAFDQKAFSSVSHVCIVFICFFNLGLYLFFTGITYLCARPWFILKLFPTEPIPGESSKLYYYSYKIFRPFYYNKRDAICIMFCGPAKTAALGVSLITSQYGDKKEHLGKLLVPLVLYQGEQVLTASIFVGIFKKWVRDELEEEEEEDVGDGTNNDTKLTEPDLEKGIITSEDCERQLQLRQQEQQEQENKHELRLSRIDSHVSSSLTSSSTTGKRSDTNPTDQSSEYQK</sequence>
<keyword evidence="4" id="KW-1185">Reference proteome</keyword>
<feature type="compositionally biased region" description="Basic and acidic residues" evidence="1">
    <location>
        <begin position="445"/>
        <end position="458"/>
    </location>
</feature>
<dbReference type="KEGG" id="ndi:NDAI_0B01370"/>
<proteinExistence type="predicted"/>
<dbReference type="RefSeq" id="XP_003668414.1">
    <property type="nucleotide sequence ID" value="XM_003668366.1"/>
</dbReference>
<feature type="transmembrane region" description="Helical" evidence="2">
    <location>
        <begin position="90"/>
        <end position="111"/>
    </location>
</feature>
<feature type="transmembrane region" description="Helical" evidence="2">
    <location>
        <begin position="200"/>
        <end position="219"/>
    </location>
</feature>
<dbReference type="eggNOG" id="KOG4821">
    <property type="taxonomic scope" value="Eukaryota"/>
</dbReference>
<evidence type="ECO:0000256" key="2">
    <source>
        <dbReference type="SAM" id="Phobius"/>
    </source>
</evidence>
<organism evidence="3 4">
    <name type="scientific">Naumovozyma dairenensis (strain ATCC 10597 / BCRC 20456 / CBS 421 / NBRC 0211 / NRRL Y-12639)</name>
    <name type="common">Saccharomyces dairenensis</name>
    <dbReference type="NCBI Taxonomy" id="1071378"/>
    <lineage>
        <taxon>Eukaryota</taxon>
        <taxon>Fungi</taxon>
        <taxon>Dikarya</taxon>
        <taxon>Ascomycota</taxon>
        <taxon>Saccharomycotina</taxon>
        <taxon>Saccharomycetes</taxon>
        <taxon>Saccharomycetales</taxon>
        <taxon>Saccharomycetaceae</taxon>
        <taxon>Naumovozyma</taxon>
    </lineage>
</organism>
<feature type="transmembrane region" description="Helical" evidence="2">
    <location>
        <begin position="31"/>
        <end position="50"/>
    </location>
</feature>
<dbReference type="STRING" id="1071378.G0W5W0"/>
<gene>
    <name evidence="3" type="primary">NDAI0B01370</name>
    <name evidence="3" type="ordered locus">NDAI_0B01370</name>
</gene>
<dbReference type="AlphaFoldDB" id="G0W5W0"/>
<keyword evidence="2" id="KW-0812">Transmembrane</keyword>
<dbReference type="OrthoDB" id="188035at2759"/>
<dbReference type="EMBL" id="HE580268">
    <property type="protein sequence ID" value="CCD23171.1"/>
    <property type="molecule type" value="Genomic_DNA"/>
</dbReference>
<feature type="transmembrane region" description="Helical" evidence="2">
    <location>
        <begin position="158"/>
        <end position="180"/>
    </location>
</feature>
<dbReference type="PANTHER" id="PTHR18640:SF5">
    <property type="entry name" value="SODIUM_BILE ACID COTRANSPORTER 7"/>
    <property type="match status" value="1"/>
</dbReference>
<dbReference type="Pfam" id="PF13593">
    <property type="entry name" value="SBF_like"/>
    <property type="match status" value="1"/>
</dbReference>
<dbReference type="InterPro" id="IPR038770">
    <property type="entry name" value="Na+/solute_symporter_sf"/>
</dbReference>
<dbReference type="Proteomes" id="UP000000689">
    <property type="component" value="Chromosome 2"/>
</dbReference>
<keyword evidence="2" id="KW-1133">Transmembrane helix</keyword>
<keyword evidence="2" id="KW-0472">Membrane</keyword>
<feature type="transmembrane region" description="Helical" evidence="2">
    <location>
        <begin position="240"/>
        <end position="257"/>
    </location>
</feature>
<dbReference type="GO" id="GO:0005935">
    <property type="term" value="C:cellular bud neck"/>
    <property type="evidence" value="ECO:0007669"/>
    <property type="project" value="EnsemblFungi"/>
</dbReference>
<dbReference type="InterPro" id="IPR016833">
    <property type="entry name" value="Put_Na-Bile_cotransptr"/>
</dbReference>
<dbReference type="Gene3D" id="1.20.1530.20">
    <property type="match status" value="1"/>
</dbReference>
<feature type="compositionally biased region" description="Low complexity" evidence="1">
    <location>
        <begin position="461"/>
        <end position="470"/>
    </location>
</feature>
<protein>
    <submittedName>
        <fullName evidence="3">Uncharacterized protein</fullName>
    </submittedName>
</protein>
<evidence type="ECO:0000313" key="4">
    <source>
        <dbReference type="Proteomes" id="UP000000689"/>
    </source>
</evidence>